<evidence type="ECO:0000313" key="8">
    <source>
        <dbReference type="Proteomes" id="UP000182658"/>
    </source>
</evidence>
<name>A0A1J7IBF0_9PEZI</name>
<dbReference type="GO" id="GO:0000435">
    <property type="term" value="P:positive regulation of transcription from RNA polymerase II promoter by galactose"/>
    <property type="evidence" value="ECO:0007669"/>
    <property type="project" value="TreeGrafter"/>
</dbReference>
<dbReference type="GO" id="GO:0000978">
    <property type="term" value="F:RNA polymerase II cis-regulatory region sequence-specific DNA binding"/>
    <property type="evidence" value="ECO:0007669"/>
    <property type="project" value="TreeGrafter"/>
</dbReference>
<proteinExistence type="predicted"/>
<dbReference type="InterPro" id="IPR051127">
    <property type="entry name" value="Fungal_SecMet_Regulators"/>
</dbReference>
<keyword evidence="8" id="KW-1185">Reference proteome</keyword>
<dbReference type="InterPro" id="IPR007219">
    <property type="entry name" value="XnlR_reg_dom"/>
</dbReference>
<dbReference type="GO" id="GO:0000981">
    <property type="term" value="F:DNA-binding transcription factor activity, RNA polymerase II-specific"/>
    <property type="evidence" value="ECO:0007669"/>
    <property type="project" value="InterPro"/>
</dbReference>
<feature type="region of interest" description="Disordered" evidence="5">
    <location>
        <begin position="205"/>
        <end position="227"/>
    </location>
</feature>
<evidence type="ECO:0000256" key="3">
    <source>
        <dbReference type="ARBA" id="ARBA00023163"/>
    </source>
</evidence>
<feature type="compositionally biased region" description="Low complexity" evidence="5">
    <location>
        <begin position="685"/>
        <end position="694"/>
    </location>
</feature>
<reference evidence="7 8" key="1">
    <citation type="submission" date="2016-10" db="EMBL/GenBank/DDBJ databases">
        <title>Draft genome sequence of Coniochaeta ligniaria NRRL30616, a lignocellulolytic fungus for bioabatement of inhibitors in plant biomass hydrolysates.</title>
        <authorList>
            <consortium name="DOE Joint Genome Institute"/>
            <person name="Jimenez D.J."/>
            <person name="Hector R.E."/>
            <person name="Riley R."/>
            <person name="Sun H."/>
            <person name="Grigoriev I.V."/>
            <person name="Van Elsas J.D."/>
            <person name="Nichols N.N."/>
        </authorList>
    </citation>
    <scope>NUCLEOTIDE SEQUENCE [LARGE SCALE GENOMIC DNA]</scope>
    <source>
        <strain evidence="7 8">NRRL 30616</strain>
    </source>
</reference>
<evidence type="ECO:0000259" key="6">
    <source>
        <dbReference type="PROSITE" id="PS50048"/>
    </source>
</evidence>
<dbReference type="STRING" id="1408157.A0A1J7IBF0"/>
<evidence type="ECO:0000256" key="1">
    <source>
        <dbReference type="ARBA" id="ARBA00022723"/>
    </source>
</evidence>
<protein>
    <recommendedName>
        <fullName evidence="6">Zn(2)-C6 fungal-type domain-containing protein</fullName>
    </recommendedName>
</protein>
<dbReference type="OrthoDB" id="39175at2759"/>
<dbReference type="SUPFAM" id="SSF57701">
    <property type="entry name" value="Zn2/Cys6 DNA-binding domain"/>
    <property type="match status" value="1"/>
</dbReference>
<keyword evidence="2" id="KW-0805">Transcription regulation</keyword>
<organism evidence="7 8">
    <name type="scientific">Coniochaeta ligniaria NRRL 30616</name>
    <dbReference type="NCBI Taxonomy" id="1408157"/>
    <lineage>
        <taxon>Eukaryota</taxon>
        <taxon>Fungi</taxon>
        <taxon>Dikarya</taxon>
        <taxon>Ascomycota</taxon>
        <taxon>Pezizomycotina</taxon>
        <taxon>Sordariomycetes</taxon>
        <taxon>Sordariomycetidae</taxon>
        <taxon>Coniochaetales</taxon>
        <taxon>Coniochaetaceae</taxon>
        <taxon>Coniochaeta</taxon>
    </lineage>
</organism>
<keyword evidence="4" id="KW-0539">Nucleus</keyword>
<dbReference type="Gene3D" id="4.10.240.10">
    <property type="entry name" value="Zn(2)-C6 fungal-type DNA-binding domain"/>
    <property type="match status" value="1"/>
</dbReference>
<dbReference type="PROSITE" id="PS00463">
    <property type="entry name" value="ZN2_CY6_FUNGAL_1"/>
    <property type="match status" value="1"/>
</dbReference>
<dbReference type="SMART" id="SM00906">
    <property type="entry name" value="Fungal_trans"/>
    <property type="match status" value="1"/>
</dbReference>
<dbReference type="PROSITE" id="PS50048">
    <property type="entry name" value="ZN2_CY6_FUNGAL_2"/>
    <property type="match status" value="1"/>
</dbReference>
<dbReference type="SMART" id="SM00066">
    <property type="entry name" value="GAL4"/>
    <property type="match status" value="1"/>
</dbReference>
<feature type="domain" description="Zn(2)-C6 fungal-type" evidence="6">
    <location>
        <begin position="46"/>
        <end position="78"/>
    </location>
</feature>
<dbReference type="GO" id="GO:0008270">
    <property type="term" value="F:zinc ion binding"/>
    <property type="evidence" value="ECO:0007669"/>
    <property type="project" value="InterPro"/>
</dbReference>
<feature type="region of interest" description="Disordered" evidence="5">
    <location>
        <begin position="648"/>
        <end position="709"/>
    </location>
</feature>
<dbReference type="Proteomes" id="UP000182658">
    <property type="component" value="Unassembled WGS sequence"/>
</dbReference>
<keyword evidence="3" id="KW-0804">Transcription</keyword>
<feature type="compositionally biased region" description="Low complexity" evidence="5">
    <location>
        <begin position="214"/>
        <end position="223"/>
    </location>
</feature>
<evidence type="ECO:0000256" key="5">
    <source>
        <dbReference type="SAM" id="MobiDB-lite"/>
    </source>
</evidence>
<dbReference type="Pfam" id="PF04082">
    <property type="entry name" value="Fungal_trans"/>
    <property type="match status" value="1"/>
</dbReference>
<dbReference type="Pfam" id="PF00172">
    <property type="entry name" value="Zn_clus"/>
    <property type="match status" value="1"/>
</dbReference>
<feature type="compositionally biased region" description="Basic and acidic residues" evidence="5">
    <location>
        <begin position="672"/>
        <end position="684"/>
    </location>
</feature>
<dbReference type="InterPro" id="IPR001138">
    <property type="entry name" value="Zn2Cys6_DnaBD"/>
</dbReference>
<keyword evidence="1" id="KW-0479">Metal-binding</keyword>
<dbReference type="EMBL" id="KV875103">
    <property type="protein sequence ID" value="OIW24790.1"/>
    <property type="molecule type" value="Genomic_DNA"/>
</dbReference>
<evidence type="ECO:0000313" key="7">
    <source>
        <dbReference type="EMBL" id="OIW24790.1"/>
    </source>
</evidence>
<evidence type="ECO:0000256" key="2">
    <source>
        <dbReference type="ARBA" id="ARBA00023015"/>
    </source>
</evidence>
<dbReference type="CDD" id="cd00067">
    <property type="entry name" value="GAL4"/>
    <property type="match status" value="1"/>
</dbReference>
<dbReference type="PANTHER" id="PTHR47424">
    <property type="entry name" value="REGULATORY PROTEIN GAL4"/>
    <property type="match status" value="1"/>
</dbReference>
<sequence>MDTAIPPIPPDVDPHVTVPTTLKRPAANAVSGPGTRQKRAKYTSNACTQCKKRKLKCIRYPNEHECQRCITDGVSCVVATTSRGTEIEETNSETQTTMGVRDDADVATGSTNTGYQQLSHQLSLLQQQVASLASSMRELTQPAFHARADSAPLVLPQQQASPVYSTITRRERSSGPREPQFVGPTRSAFSFRIAETSLSRMGVAADLGPPPSAPESAAGSPRRPCSELDPGLGSALLRADSDFDPLLSFSPHEILRLLDVFQEEVDSVYPFLQINELAANIPQILDFVRHPEAGTSQPHINEARQKDAHILKVAIATAIVIEAHGRNAQSTELVDSVESRSNMISRVNVDLKEVQTAMMLSIYYFHADEELLAWRVIGSAARGALEMGLHRKQSLMDNFRDADARNLAIRVFWCIYALDRRWTFGTSLSFALHDRDMDPELPEPGEDFQYLRCMVAYGRLCSKVWEVLPPFGSPSNYIPKETVTFLDFVAQNWLASIPQDLQLRHPRLGLAPCMQPRVLQRLRALLYLRGNHIRILIHRHHVLSTTAVEADMQAARNVVDIAQDSLAVLVHLNESSDIYARQQSAFNYFLVSALAVVVLAVCHAPATFADKCREPFLAALELVKNFSRQGSSSRRLWKSMRGLVPRVKSLGQLRPPHEAGGGEGGQGQRRQKQQERQQTTEEARATATTACRNGEAIVEQPTASSGADGQQWNDMWAAMEQPQDQSPCLSNSVPDALHMSVDLMNLFNSFGMPPSATDMTLGNEAFGSDYEPGVPIGDVGEISRRFQGLI</sequence>
<evidence type="ECO:0000256" key="4">
    <source>
        <dbReference type="ARBA" id="ARBA00023242"/>
    </source>
</evidence>
<gene>
    <name evidence="7" type="ORF">CONLIGDRAFT_106772</name>
</gene>
<dbReference type="InParanoid" id="A0A1J7IBF0"/>
<dbReference type="AlphaFoldDB" id="A0A1J7IBF0"/>
<dbReference type="GO" id="GO:0005634">
    <property type="term" value="C:nucleus"/>
    <property type="evidence" value="ECO:0007669"/>
    <property type="project" value="TreeGrafter"/>
</dbReference>
<accession>A0A1J7IBF0</accession>
<dbReference type="CDD" id="cd12148">
    <property type="entry name" value="fungal_TF_MHR"/>
    <property type="match status" value="1"/>
</dbReference>
<dbReference type="PANTHER" id="PTHR47424:SF5">
    <property type="entry name" value="ZN(II)2CYS6 TRANSCRIPTION FACTOR (EUROFUNG)"/>
    <property type="match status" value="1"/>
</dbReference>
<dbReference type="InterPro" id="IPR036864">
    <property type="entry name" value="Zn2-C6_fun-type_DNA-bd_sf"/>
</dbReference>
<dbReference type="GO" id="GO:0006351">
    <property type="term" value="P:DNA-templated transcription"/>
    <property type="evidence" value="ECO:0007669"/>
    <property type="project" value="InterPro"/>
</dbReference>